<keyword evidence="1" id="KW-1133">Transmembrane helix</keyword>
<protein>
    <submittedName>
        <fullName evidence="2">Uncharacterized protein</fullName>
    </submittedName>
</protein>
<dbReference type="EMBL" id="GU567992">
    <property type="protein sequence ID" value="ADI22617.1"/>
    <property type="molecule type" value="Genomic_DNA"/>
</dbReference>
<keyword evidence="1" id="KW-0472">Membrane</keyword>
<reference evidence="2" key="1">
    <citation type="submission" date="2010-01" db="EMBL/GenBank/DDBJ databases">
        <title>Genome fragments of uncultured bacteria from the North Pacific subtropical Gyre.</title>
        <authorList>
            <person name="Pham V.D."/>
            <person name="Delong E.F."/>
        </authorList>
    </citation>
    <scope>NUCLEOTIDE SEQUENCE</scope>
</reference>
<evidence type="ECO:0000313" key="2">
    <source>
        <dbReference type="EMBL" id="ADI22617.1"/>
    </source>
</evidence>
<organism evidence="2">
    <name type="scientific">uncultured verrucomicrobium HF0500_18J03</name>
    <dbReference type="NCBI Taxonomy" id="723599"/>
    <lineage>
        <taxon>Bacteria</taxon>
        <taxon>Pseudomonadati</taxon>
        <taxon>Verrucomicrobiota</taxon>
        <taxon>environmental samples</taxon>
    </lineage>
</organism>
<evidence type="ECO:0000256" key="1">
    <source>
        <dbReference type="SAM" id="Phobius"/>
    </source>
</evidence>
<accession>E7C593</accession>
<keyword evidence="1" id="KW-0812">Transmembrane</keyword>
<name>E7C593_9BACT</name>
<feature type="transmembrane region" description="Helical" evidence="1">
    <location>
        <begin position="6"/>
        <end position="25"/>
    </location>
</feature>
<proteinExistence type="predicted"/>
<dbReference type="AlphaFoldDB" id="E7C593"/>
<sequence>MGSQVMSLWWVLAGALCIVVLWVFLSRSFNIPVNPTSLEEPDRLTMNEDLSDVPIAEFVARASEILPEITDLLEKVNSAEGPELAKFIRGGEESRPRRLAWVERKPVPIRHYPLTKRQLHAASAKKHAYLIMVGLDPDHLEAVAYFTKEGDSFKYDWEASEGYSEILPGEADQLTGEESKLMRCIVLPSNFYTPTFPEEEFQGYTLHHSDPGEFVWAFAGRSSESNKKIMSHFSGRAFPGTMGRVTIRVKKGPEGARSNQLEIVEFVHPDWFTPTVTPEP</sequence>